<dbReference type="InterPro" id="IPR002372">
    <property type="entry name" value="PQQ_rpt_dom"/>
</dbReference>
<keyword evidence="2" id="KW-0723">Serine/threonine-protein kinase</keyword>
<dbReference type="PROSITE" id="PS50011">
    <property type="entry name" value="PROTEIN_KINASE_DOM"/>
    <property type="match status" value="1"/>
</dbReference>
<keyword evidence="11" id="KW-1133">Transmembrane helix</keyword>
<evidence type="ECO:0000256" key="11">
    <source>
        <dbReference type="SAM" id="Phobius"/>
    </source>
</evidence>
<dbReference type="Proteomes" id="UP000245711">
    <property type="component" value="Chromosome"/>
</dbReference>
<dbReference type="KEGG" id="roz:CBI38_15255"/>
<sequence>MNDARVLAHRYRLDAVLGIGGMGRVYRAWDSVLDRPVAVKVLRTELLEEDPTGNCLERFRREARIVASFDHPAIVHVYDLGEDMLGGERAHFLVMQLVSGKTLQQRHRTDGPLALPLLVHVMGDVLSALQHAHERGVVHRDVKPANVMLTDSGAVKVMDFGIAHLRGCSNLLTGTGNIIGTVAYLAPEQARDSRLVDARSDVYSVGCMLYHLLTDRLPFPGDTPWQILASQLERRYVPASEVRPMLGTVFDDVLKRALALEPDHRYSSAAEMCVELFALKPSLSAEPGQFASDRTSASASASASATMLSGPDDTETQVANLPSKFHSTAPASGPIGLQTGSSPEVRHPSFDSLAPPPLTPASPPTDQPLVGRTGPSRREVLAGLGGGAVLVAGGAAIWLITSSSDGKPSSPTLSGRPGAVLWTASAGTVIIFSAPTLGAGLVYIGGYDNNVYALDAATGVQRWTAATGDRVRPSPAFADGLVYVASWDGNVYALEAKTGEERWKTAPGNPGDTFPVSPVVSDGTVYFGATDWYVYGLDSATGAMRWKTRTNGAAAAAPAVADSVVYLGTEGYVYALDAHTGTAQWASPVGGQVWSSPAVGDGRVYLGNEDFAVYALDAGSGEVRWKTLTGGEVYSSPAAAGGLVYVGSYDKNVYALDAGSGEVRWKTLTGGQVHSSPAVADGVVYVASWDGYLYALDAQDGTVRWKTPMGGQVWSSPTVSDKLVYLGNYNGKVYAVER</sequence>
<comment type="catalytic activity">
    <reaction evidence="8">
        <text>L-seryl-[protein] + ATP = O-phospho-L-seryl-[protein] + ADP + H(+)</text>
        <dbReference type="Rhea" id="RHEA:17989"/>
        <dbReference type="Rhea" id="RHEA-COMP:9863"/>
        <dbReference type="Rhea" id="RHEA-COMP:11604"/>
        <dbReference type="ChEBI" id="CHEBI:15378"/>
        <dbReference type="ChEBI" id="CHEBI:29999"/>
        <dbReference type="ChEBI" id="CHEBI:30616"/>
        <dbReference type="ChEBI" id="CHEBI:83421"/>
        <dbReference type="ChEBI" id="CHEBI:456216"/>
        <dbReference type="EC" id="2.7.11.1"/>
    </reaction>
</comment>
<keyword evidence="5" id="KW-0418">Kinase</keyword>
<evidence type="ECO:0000256" key="2">
    <source>
        <dbReference type="ARBA" id="ARBA00022527"/>
    </source>
</evidence>
<dbReference type="InterPro" id="IPR008271">
    <property type="entry name" value="Ser/Thr_kinase_AS"/>
</dbReference>
<evidence type="ECO:0000259" key="12">
    <source>
        <dbReference type="PROSITE" id="PS50011"/>
    </source>
</evidence>
<dbReference type="FunFam" id="1.10.510.10:FF:000021">
    <property type="entry name" value="Serine/threonine protein kinase"/>
    <property type="match status" value="1"/>
</dbReference>
<keyword evidence="4 9" id="KW-0547">Nucleotide-binding</keyword>
<comment type="catalytic activity">
    <reaction evidence="7">
        <text>L-threonyl-[protein] + ATP = O-phospho-L-threonyl-[protein] + ADP + H(+)</text>
        <dbReference type="Rhea" id="RHEA:46608"/>
        <dbReference type="Rhea" id="RHEA-COMP:11060"/>
        <dbReference type="Rhea" id="RHEA-COMP:11605"/>
        <dbReference type="ChEBI" id="CHEBI:15378"/>
        <dbReference type="ChEBI" id="CHEBI:30013"/>
        <dbReference type="ChEBI" id="CHEBI:30616"/>
        <dbReference type="ChEBI" id="CHEBI:61977"/>
        <dbReference type="ChEBI" id="CHEBI:456216"/>
        <dbReference type="EC" id="2.7.11.1"/>
    </reaction>
</comment>
<evidence type="ECO:0000313" key="14">
    <source>
        <dbReference type="Proteomes" id="UP000245711"/>
    </source>
</evidence>
<dbReference type="Gene3D" id="3.30.200.20">
    <property type="entry name" value="Phosphorylase Kinase, domain 1"/>
    <property type="match status" value="1"/>
</dbReference>
<keyword evidence="6 9" id="KW-0067">ATP-binding</keyword>
<dbReference type="InterPro" id="IPR018391">
    <property type="entry name" value="PQQ_b-propeller_rpt"/>
</dbReference>
<feature type="binding site" evidence="9">
    <location>
        <position position="40"/>
    </location>
    <ligand>
        <name>ATP</name>
        <dbReference type="ChEBI" id="CHEBI:30616"/>
    </ligand>
</feature>
<dbReference type="OrthoDB" id="9762169at2"/>
<dbReference type="EMBL" id="CP021354">
    <property type="protein sequence ID" value="AWK72719.1"/>
    <property type="molecule type" value="Genomic_DNA"/>
</dbReference>
<feature type="transmembrane region" description="Helical" evidence="11">
    <location>
        <begin position="420"/>
        <end position="444"/>
    </location>
</feature>
<dbReference type="GO" id="GO:0004674">
    <property type="term" value="F:protein serine/threonine kinase activity"/>
    <property type="evidence" value="ECO:0007669"/>
    <property type="project" value="UniProtKB-KW"/>
</dbReference>
<dbReference type="Gene3D" id="1.10.510.10">
    <property type="entry name" value="Transferase(Phosphotransferase) domain 1"/>
    <property type="match status" value="1"/>
</dbReference>
<keyword evidence="11" id="KW-0472">Membrane</keyword>
<dbReference type="AlphaFoldDB" id="A0A2S2BVX3"/>
<dbReference type="Gene3D" id="2.130.10.10">
    <property type="entry name" value="YVTN repeat-like/Quinoprotein amine dehydrogenase"/>
    <property type="match status" value="2"/>
</dbReference>
<dbReference type="Pfam" id="PF13360">
    <property type="entry name" value="PQQ_2"/>
    <property type="match status" value="2"/>
</dbReference>
<feature type="domain" description="Protein kinase" evidence="12">
    <location>
        <begin position="11"/>
        <end position="277"/>
    </location>
</feature>
<dbReference type="PANTHER" id="PTHR34512:SF30">
    <property type="entry name" value="OUTER MEMBRANE PROTEIN ASSEMBLY FACTOR BAMB"/>
    <property type="match status" value="1"/>
</dbReference>
<dbReference type="SMART" id="SM00220">
    <property type="entry name" value="S_TKc"/>
    <property type="match status" value="1"/>
</dbReference>
<evidence type="ECO:0000256" key="7">
    <source>
        <dbReference type="ARBA" id="ARBA00047899"/>
    </source>
</evidence>
<evidence type="ECO:0000256" key="4">
    <source>
        <dbReference type="ARBA" id="ARBA00022741"/>
    </source>
</evidence>
<feature type="transmembrane region" description="Helical" evidence="11">
    <location>
        <begin position="380"/>
        <end position="400"/>
    </location>
</feature>
<dbReference type="SUPFAM" id="SSF56112">
    <property type="entry name" value="Protein kinase-like (PK-like)"/>
    <property type="match status" value="1"/>
</dbReference>
<protein>
    <recommendedName>
        <fullName evidence="1">non-specific serine/threonine protein kinase</fullName>
        <ecNumber evidence="1">2.7.11.1</ecNumber>
    </recommendedName>
</protein>
<evidence type="ECO:0000256" key="6">
    <source>
        <dbReference type="ARBA" id="ARBA00022840"/>
    </source>
</evidence>
<evidence type="ECO:0000313" key="13">
    <source>
        <dbReference type="EMBL" id="AWK72719.1"/>
    </source>
</evidence>
<evidence type="ECO:0000256" key="10">
    <source>
        <dbReference type="SAM" id="MobiDB-lite"/>
    </source>
</evidence>
<keyword evidence="3" id="KW-0808">Transferase</keyword>
<gene>
    <name evidence="13" type="ORF">CBI38_15255</name>
</gene>
<dbReference type="GO" id="GO:0005524">
    <property type="term" value="F:ATP binding"/>
    <property type="evidence" value="ECO:0007669"/>
    <property type="project" value="UniProtKB-UniRule"/>
</dbReference>
<dbReference type="InterPro" id="IPR011009">
    <property type="entry name" value="Kinase-like_dom_sf"/>
</dbReference>
<proteinExistence type="predicted"/>
<feature type="compositionally biased region" description="Pro residues" evidence="10">
    <location>
        <begin position="354"/>
        <end position="366"/>
    </location>
</feature>
<evidence type="ECO:0000256" key="1">
    <source>
        <dbReference type="ARBA" id="ARBA00012513"/>
    </source>
</evidence>
<dbReference type="FunFam" id="3.30.200.20:FF:000035">
    <property type="entry name" value="Serine/threonine protein kinase Stk1"/>
    <property type="match status" value="1"/>
</dbReference>
<dbReference type="PROSITE" id="PS00108">
    <property type="entry name" value="PROTEIN_KINASE_ST"/>
    <property type="match status" value="1"/>
</dbReference>
<evidence type="ECO:0000256" key="5">
    <source>
        <dbReference type="ARBA" id="ARBA00022777"/>
    </source>
</evidence>
<keyword evidence="14" id="KW-1185">Reference proteome</keyword>
<evidence type="ECO:0000256" key="3">
    <source>
        <dbReference type="ARBA" id="ARBA00022679"/>
    </source>
</evidence>
<dbReference type="EC" id="2.7.11.1" evidence="1"/>
<dbReference type="GO" id="GO:0045717">
    <property type="term" value="P:negative regulation of fatty acid biosynthetic process"/>
    <property type="evidence" value="ECO:0007669"/>
    <property type="project" value="UniProtKB-ARBA"/>
</dbReference>
<name>A0A2S2BVX3_9NOCA</name>
<dbReference type="PANTHER" id="PTHR34512">
    <property type="entry name" value="CELL SURFACE PROTEIN"/>
    <property type="match status" value="1"/>
</dbReference>
<keyword evidence="11" id="KW-0812">Transmembrane</keyword>
<dbReference type="Gene3D" id="2.40.128.630">
    <property type="match status" value="1"/>
</dbReference>
<dbReference type="SMART" id="SM00564">
    <property type="entry name" value="PQQ"/>
    <property type="match status" value="8"/>
</dbReference>
<dbReference type="PROSITE" id="PS00107">
    <property type="entry name" value="PROTEIN_KINASE_ATP"/>
    <property type="match status" value="1"/>
</dbReference>
<reference evidence="13 14" key="1">
    <citation type="submission" date="2017-05" db="EMBL/GenBank/DDBJ databases">
        <title>Isolation of Rhodococcus sp. S2-17 biodegrading of BP-3.</title>
        <authorList>
            <person name="Lee Y."/>
            <person name="Kim K.H."/>
            <person name="Chun B.H."/>
            <person name="Jung H.S."/>
            <person name="Jeon C.O."/>
        </authorList>
    </citation>
    <scope>NUCLEOTIDE SEQUENCE [LARGE SCALE GENOMIC DNA]</scope>
    <source>
        <strain evidence="13 14">S2-17</strain>
    </source>
</reference>
<dbReference type="InterPro" id="IPR017441">
    <property type="entry name" value="Protein_kinase_ATP_BS"/>
</dbReference>
<organism evidence="13 14">
    <name type="scientific">Rhodococcus oxybenzonivorans</name>
    <dbReference type="NCBI Taxonomy" id="1990687"/>
    <lineage>
        <taxon>Bacteria</taxon>
        <taxon>Bacillati</taxon>
        <taxon>Actinomycetota</taxon>
        <taxon>Actinomycetes</taxon>
        <taxon>Mycobacteriales</taxon>
        <taxon>Nocardiaceae</taxon>
        <taxon>Rhodococcus</taxon>
    </lineage>
</organism>
<dbReference type="Pfam" id="PF00069">
    <property type="entry name" value="Pkinase"/>
    <property type="match status" value="1"/>
</dbReference>
<dbReference type="InterPro" id="IPR000719">
    <property type="entry name" value="Prot_kinase_dom"/>
</dbReference>
<dbReference type="CDD" id="cd14014">
    <property type="entry name" value="STKc_PknB_like"/>
    <property type="match status" value="1"/>
</dbReference>
<evidence type="ECO:0000256" key="9">
    <source>
        <dbReference type="PROSITE-ProRule" id="PRU10141"/>
    </source>
</evidence>
<dbReference type="SUPFAM" id="SSF50998">
    <property type="entry name" value="Quinoprotein alcohol dehydrogenase-like"/>
    <property type="match status" value="1"/>
</dbReference>
<accession>A0A2S2BVX3</accession>
<dbReference type="InterPro" id="IPR015943">
    <property type="entry name" value="WD40/YVTN_repeat-like_dom_sf"/>
</dbReference>
<feature type="region of interest" description="Disordered" evidence="10">
    <location>
        <begin position="324"/>
        <end position="378"/>
    </location>
</feature>
<dbReference type="InterPro" id="IPR011047">
    <property type="entry name" value="Quinoprotein_ADH-like_sf"/>
</dbReference>
<evidence type="ECO:0000256" key="8">
    <source>
        <dbReference type="ARBA" id="ARBA00048679"/>
    </source>
</evidence>